<protein>
    <recommendedName>
        <fullName evidence="3">Methyltransferase</fullName>
    </recommendedName>
</protein>
<dbReference type="PANTHER" id="PTHR43591:SF110">
    <property type="entry name" value="RHODANESE DOMAIN-CONTAINING PROTEIN"/>
    <property type="match status" value="1"/>
</dbReference>
<dbReference type="AlphaFoldDB" id="E5APE1"/>
<dbReference type="Pfam" id="PF13489">
    <property type="entry name" value="Methyltransf_23"/>
    <property type="match status" value="1"/>
</dbReference>
<evidence type="ECO:0008006" key="3">
    <source>
        <dbReference type="Google" id="ProtNLM"/>
    </source>
</evidence>
<dbReference type="InterPro" id="IPR029063">
    <property type="entry name" value="SAM-dependent_MTases_sf"/>
</dbReference>
<dbReference type="Proteomes" id="UP000007437">
    <property type="component" value="Chromosome"/>
</dbReference>
<dbReference type="EMBL" id="FR687359">
    <property type="protein sequence ID" value="CBW74473.1"/>
    <property type="molecule type" value="Genomic_DNA"/>
</dbReference>
<dbReference type="CDD" id="cd02440">
    <property type="entry name" value="AdoMet_MTases"/>
    <property type="match status" value="1"/>
</dbReference>
<accession>E5APE1</accession>
<organism evidence="1 2">
    <name type="scientific">Mycetohabitans rhizoxinica (strain DSM 19002 / CIP 109453 / HKI 454)</name>
    <name type="common">Paraburkholderia rhizoxinica</name>
    <dbReference type="NCBI Taxonomy" id="882378"/>
    <lineage>
        <taxon>Bacteria</taxon>
        <taxon>Pseudomonadati</taxon>
        <taxon>Pseudomonadota</taxon>
        <taxon>Betaproteobacteria</taxon>
        <taxon>Burkholderiales</taxon>
        <taxon>Burkholderiaceae</taxon>
        <taxon>Mycetohabitans</taxon>
    </lineage>
</organism>
<sequence>MYGRKYVLFSRRHVFNKKMKLMKHQIHGPYLTGYMYQILDYFKKNVSPSRVLDIPAGLGNFAQALEQLGHTIVKVDFRKKNGFVNANMEAPLPFKDGEFDVVTCLEGIEHVINPVGLAQELVRVTAPGGTIIISTPNITNLHSRLQFLFTGTFFQFDANSMRQTNGTPIDRGHVNPFTPLHLIYIFGSQGCSLKEIRVDRAKRKVLFPLYLILKPFSYLWTRKVVKGTPQETYPGVKSVHSLLTRFKLMFGRSQILFFKKN</sequence>
<dbReference type="HOGENOM" id="CLU_092343_0_0_4"/>
<proteinExistence type="predicted"/>
<gene>
    <name evidence="1" type="ordered locus">RBRH_01190</name>
</gene>
<dbReference type="KEGG" id="brh:RBRH_01190"/>
<dbReference type="PANTHER" id="PTHR43591">
    <property type="entry name" value="METHYLTRANSFERASE"/>
    <property type="match status" value="1"/>
</dbReference>
<dbReference type="STRING" id="882378.RBRH_01190"/>
<evidence type="ECO:0000313" key="1">
    <source>
        <dbReference type="EMBL" id="CBW74473.1"/>
    </source>
</evidence>
<evidence type="ECO:0000313" key="2">
    <source>
        <dbReference type="Proteomes" id="UP000007437"/>
    </source>
</evidence>
<dbReference type="Gene3D" id="3.40.50.150">
    <property type="entry name" value="Vaccinia Virus protein VP39"/>
    <property type="match status" value="1"/>
</dbReference>
<reference evidence="1 2" key="1">
    <citation type="journal article" date="2011" name="J. Bacteriol.">
        <title>Complete genome sequence of Burkholderia rhizoxinica, an endosymbiont of Rhizopus microsporus.</title>
        <authorList>
            <person name="Lackner G."/>
            <person name="Moebius N."/>
            <person name="Partida-Martinez L."/>
            <person name="Hertweck C."/>
        </authorList>
    </citation>
    <scope>NUCLEOTIDE SEQUENCE [LARGE SCALE GENOMIC DNA]</scope>
    <source>
        <strain evidence="2">DSM 19002 / CIP 109453 / HKI 454</strain>
    </source>
</reference>
<name>E5APE1_MYCRK</name>
<dbReference type="SUPFAM" id="SSF53335">
    <property type="entry name" value="S-adenosyl-L-methionine-dependent methyltransferases"/>
    <property type="match status" value="1"/>
</dbReference>
<dbReference type="eggNOG" id="COG2227">
    <property type="taxonomic scope" value="Bacteria"/>
</dbReference>